<protein>
    <submittedName>
        <fullName evidence="1">Uncharacterized protein</fullName>
    </submittedName>
</protein>
<name>A0A940MNC0_9RHOB</name>
<dbReference type="AlphaFoldDB" id="A0A940MNC0"/>
<dbReference type="EMBL" id="JAGISH010000015">
    <property type="protein sequence ID" value="MBP0484661.1"/>
    <property type="molecule type" value="Genomic_DNA"/>
</dbReference>
<keyword evidence="2" id="KW-1185">Reference proteome</keyword>
<evidence type="ECO:0000313" key="2">
    <source>
        <dbReference type="Proteomes" id="UP000675940"/>
    </source>
</evidence>
<accession>A0A940MNC0</accession>
<dbReference type="Proteomes" id="UP000675940">
    <property type="component" value="Unassembled WGS sequence"/>
</dbReference>
<organism evidence="1 2">
    <name type="scientific">Sagittula salina</name>
    <dbReference type="NCBI Taxonomy" id="2820268"/>
    <lineage>
        <taxon>Bacteria</taxon>
        <taxon>Pseudomonadati</taxon>
        <taxon>Pseudomonadota</taxon>
        <taxon>Alphaproteobacteria</taxon>
        <taxon>Rhodobacterales</taxon>
        <taxon>Roseobacteraceae</taxon>
        <taxon>Sagittula</taxon>
    </lineage>
</organism>
<sequence length="169" mass="18553">MTIEPGDRLVLQSNAKGGWTTIHCNNGDYYNYSSAREMIDALAKLTGATAPTPLVYGIDLASGPEEVRRAELTPEEIEAEITQRLAAERAEAAEIDHAAWYMAMLDEVQILVDTAIRAQVGTIEAIKRRIEEVIADGKAEPEDRAEDFMRIQEELLHGSAPTNPEDDGA</sequence>
<dbReference type="RefSeq" id="WP_209363209.1">
    <property type="nucleotide sequence ID" value="NZ_JAGISH010000015.1"/>
</dbReference>
<comment type="caution">
    <text evidence="1">The sequence shown here is derived from an EMBL/GenBank/DDBJ whole genome shotgun (WGS) entry which is preliminary data.</text>
</comment>
<proteinExistence type="predicted"/>
<evidence type="ECO:0000313" key="1">
    <source>
        <dbReference type="EMBL" id="MBP0484661.1"/>
    </source>
</evidence>
<gene>
    <name evidence="1" type="ORF">J5474_19490</name>
</gene>
<reference evidence="1" key="1">
    <citation type="submission" date="2021-03" db="EMBL/GenBank/DDBJ databases">
        <title>Sagittula salina sp. nov. strain M10.9X isolated from the marine waste.</title>
        <authorList>
            <person name="Satari L."/>
            <person name="Molina-Menor E."/>
            <person name="Vidal-Verdu A."/>
            <person name="Pascual J."/>
            <person name="Pereto J."/>
            <person name="Porcar M."/>
        </authorList>
    </citation>
    <scope>NUCLEOTIDE SEQUENCE</scope>
    <source>
        <strain evidence="1">M10.9X</strain>
    </source>
</reference>